<dbReference type="EMBL" id="JAPNKE010000002">
    <property type="protein sequence ID" value="MCY1004877.1"/>
    <property type="molecule type" value="Genomic_DNA"/>
</dbReference>
<evidence type="ECO:0000256" key="1">
    <source>
        <dbReference type="SAM" id="MobiDB-lite"/>
    </source>
</evidence>
<gene>
    <name evidence="2" type="ORF">OV079_04695</name>
</gene>
<proteinExistence type="predicted"/>
<organism evidence="2 3">
    <name type="scientific">Nannocystis pusilla</name>
    <dbReference type="NCBI Taxonomy" id="889268"/>
    <lineage>
        <taxon>Bacteria</taxon>
        <taxon>Pseudomonadati</taxon>
        <taxon>Myxococcota</taxon>
        <taxon>Polyangia</taxon>
        <taxon>Nannocystales</taxon>
        <taxon>Nannocystaceae</taxon>
        <taxon>Nannocystis</taxon>
    </lineage>
</organism>
<feature type="region of interest" description="Disordered" evidence="1">
    <location>
        <begin position="1"/>
        <end position="22"/>
    </location>
</feature>
<keyword evidence="3" id="KW-1185">Reference proteome</keyword>
<comment type="caution">
    <text evidence="2">The sequence shown here is derived from an EMBL/GenBank/DDBJ whole genome shotgun (WGS) entry which is preliminary data.</text>
</comment>
<evidence type="ECO:0000313" key="2">
    <source>
        <dbReference type="EMBL" id="MCY1004877.1"/>
    </source>
</evidence>
<dbReference type="RefSeq" id="WP_267766488.1">
    <property type="nucleotide sequence ID" value="NZ_JAPNKE010000002.1"/>
</dbReference>
<dbReference type="Proteomes" id="UP001150924">
    <property type="component" value="Unassembled WGS sequence"/>
</dbReference>
<accession>A0A9X3EIX2</accession>
<name>A0A9X3EIX2_9BACT</name>
<protein>
    <submittedName>
        <fullName evidence="2">Uncharacterized protein</fullName>
    </submittedName>
</protein>
<evidence type="ECO:0000313" key="3">
    <source>
        <dbReference type="Proteomes" id="UP001150924"/>
    </source>
</evidence>
<sequence>MARPATPPREAGASNPDLTPWTARRNAARLCVRDRVPARPRPSRVLAKR</sequence>
<reference evidence="2" key="1">
    <citation type="submission" date="2022-11" db="EMBL/GenBank/DDBJ databases">
        <title>Minimal conservation of predation-associated metabolite biosynthetic gene clusters underscores biosynthetic potential of Myxococcota including descriptions for ten novel species: Archangium lansinium sp. nov., Myxococcus landrumus sp. nov., Nannocystis bai.</title>
        <authorList>
            <person name="Ahearne A."/>
            <person name="Stevens C."/>
            <person name="Phillips K."/>
        </authorList>
    </citation>
    <scope>NUCLEOTIDE SEQUENCE</scope>
    <source>
        <strain evidence="2">Na p29</strain>
    </source>
</reference>
<dbReference type="AlphaFoldDB" id="A0A9X3EIX2"/>